<keyword evidence="5 6" id="KW-0378">Hydrolase</keyword>
<organism evidence="9 10">
    <name type="scientific">Paenibacillus terricola</name>
    <dbReference type="NCBI Taxonomy" id="2763503"/>
    <lineage>
        <taxon>Bacteria</taxon>
        <taxon>Bacillati</taxon>
        <taxon>Bacillota</taxon>
        <taxon>Bacilli</taxon>
        <taxon>Bacillales</taxon>
        <taxon>Paenibacillaceae</taxon>
        <taxon>Paenibacillus</taxon>
    </lineage>
</organism>
<name>A0ABR8MT34_9BACL</name>
<feature type="compositionally biased region" description="Basic and acidic residues" evidence="7">
    <location>
        <begin position="1"/>
        <end position="27"/>
    </location>
</feature>
<comment type="caution">
    <text evidence="9">The sequence shown here is derived from an EMBL/GenBank/DDBJ whole genome shotgun (WGS) entry which is preliminary data.</text>
</comment>
<protein>
    <recommendedName>
        <fullName evidence="4 6">Signal peptidase I</fullName>
        <ecNumber evidence="4 6">3.4.21.89</ecNumber>
    </recommendedName>
</protein>
<evidence type="ECO:0000256" key="6">
    <source>
        <dbReference type="RuleBase" id="RU362042"/>
    </source>
</evidence>
<dbReference type="SUPFAM" id="SSF51306">
    <property type="entry name" value="LexA/Signal peptidase"/>
    <property type="match status" value="1"/>
</dbReference>
<gene>
    <name evidence="9" type="primary">lepB</name>
    <name evidence="9" type="ORF">H8B09_05580</name>
</gene>
<dbReference type="PRINTS" id="PR00727">
    <property type="entry name" value="LEADERPTASE"/>
</dbReference>
<evidence type="ECO:0000256" key="2">
    <source>
        <dbReference type="ARBA" id="ARBA00004401"/>
    </source>
</evidence>
<dbReference type="EMBL" id="JACXZA010000001">
    <property type="protein sequence ID" value="MBD3918216.1"/>
    <property type="molecule type" value="Genomic_DNA"/>
</dbReference>
<comment type="similarity">
    <text evidence="3 6">Belongs to the peptidase S26 family.</text>
</comment>
<dbReference type="Pfam" id="PF10502">
    <property type="entry name" value="Peptidase_S26"/>
    <property type="match status" value="1"/>
</dbReference>
<feature type="domain" description="Peptidase S26" evidence="8">
    <location>
        <begin position="50"/>
        <end position="222"/>
    </location>
</feature>
<dbReference type="RefSeq" id="WP_191202431.1">
    <property type="nucleotide sequence ID" value="NZ_JACXZA010000001.1"/>
</dbReference>
<accession>A0ABR8MT34</accession>
<feature type="transmembrane region" description="Helical" evidence="6">
    <location>
        <begin position="52"/>
        <end position="76"/>
    </location>
</feature>
<keyword evidence="6" id="KW-0472">Membrane</keyword>
<comment type="catalytic activity">
    <reaction evidence="1 6">
        <text>Cleavage of hydrophobic, N-terminal signal or leader sequences from secreted and periplasmic proteins.</text>
        <dbReference type="EC" id="3.4.21.89"/>
    </reaction>
</comment>
<dbReference type="Gene3D" id="2.10.109.10">
    <property type="entry name" value="Umud Fragment, subunit A"/>
    <property type="match status" value="1"/>
</dbReference>
<dbReference type="Proteomes" id="UP000609346">
    <property type="component" value="Unassembled WGS sequence"/>
</dbReference>
<sequence>MDNNRIEGQEEQHHASSEATETTHDFEDGGVQAGQATAVAAGSKFGKEIFEWVKAIAIAVILVLIIRWLLFMPFIVDGPSMQPNFQTGERVIVNKILYKIREPKRGEVIVFHVPEEGRNFIKRVIGVEGDTIRYEGDDLYVNGEKVDETYIKEAIDQAHAEGHDYNNSQFSQNFPNESFTESVVPKGHIFVLGDNRPESKDSRMIGFVSLDEVIGRSDVIFWPMDKAKIVKHH</sequence>
<dbReference type="InterPro" id="IPR019758">
    <property type="entry name" value="Pept_S26A_signal_pept_1_CS"/>
</dbReference>
<evidence type="ECO:0000256" key="7">
    <source>
        <dbReference type="SAM" id="MobiDB-lite"/>
    </source>
</evidence>
<dbReference type="PANTHER" id="PTHR43390">
    <property type="entry name" value="SIGNAL PEPTIDASE I"/>
    <property type="match status" value="1"/>
</dbReference>
<dbReference type="CDD" id="cd06530">
    <property type="entry name" value="S26_SPase_I"/>
    <property type="match status" value="1"/>
</dbReference>
<dbReference type="PROSITE" id="PS00761">
    <property type="entry name" value="SPASE_I_3"/>
    <property type="match status" value="1"/>
</dbReference>
<dbReference type="NCBIfam" id="TIGR02227">
    <property type="entry name" value="sigpep_I_bact"/>
    <property type="match status" value="1"/>
</dbReference>
<keyword evidence="6" id="KW-0645">Protease</keyword>
<reference evidence="9 10" key="1">
    <citation type="submission" date="2020-09" db="EMBL/GenBank/DDBJ databases">
        <title>Paenibacillus sp. strain PR3 16S rRNA gene Genome sequencing and assembly.</title>
        <authorList>
            <person name="Kim J."/>
        </authorList>
    </citation>
    <scope>NUCLEOTIDE SEQUENCE [LARGE SCALE GENOMIC DNA]</scope>
    <source>
        <strain evidence="9 10">PR3</strain>
    </source>
</reference>
<evidence type="ECO:0000256" key="4">
    <source>
        <dbReference type="ARBA" id="ARBA00013208"/>
    </source>
</evidence>
<keyword evidence="6" id="KW-0812">Transmembrane</keyword>
<dbReference type="GO" id="GO:0009003">
    <property type="term" value="F:signal peptidase activity"/>
    <property type="evidence" value="ECO:0007669"/>
    <property type="project" value="UniProtKB-EC"/>
</dbReference>
<evidence type="ECO:0000256" key="3">
    <source>
        <dbReference type="ARBA" id="ARBA00009370"/>
    </source>
</evidence>
<dbReference type="InterPro" id="IPR036286">
    <property type="entry name" value="LexA/Signal_pep-like_sf"/>
</dbReference>
<keyword evidence="6" id="KW-1133">Transmembrane helix</keyword>
<proteinExistence type="inferred from homology"/>
<dbReference type="InterPro" id="IPR000223">
    <property type="entry name" value="Pept_S26A_signal_pept_1"/>
</dbReference>
<evidence type="ECO:0000256" key="5">
    <source>
        <dbReference type="ARBA" id="ARBA00022801"/>
    </source>
</evidence>
<evidence type="ECO:0000313" key="10">
    <source>
        <dbReference type="Proteomes" id="UP000609346"/>
    </source>
</evidence>
<comment type="subcellular location">
    <subcellularLocation>
        <location evidence="2">Cell membrane</location>
        <topology evidence="2">Single-pass type II membrane protein</topology>
    </subcellularLocation>
    <subcellularLocation>
        <location evidence="6">Membrane</location>
        <topology evidence="6">Single-pass type II membrane protein</topology>
    </subcellularLocation>
</comment>
<keyword evidence="10" id="KW-1185">Reference proteome</keyword>
<dbReference type="InterPro" id="IPR019533">
    <property type="entry name" value="Peptidase_S26"/>
</dbReference>
<evidence type="ECO:0000313" key="9">
    <source>
        <dbReference type="EMBL" id="MBD3918216.1"/>
    </source>
</evidence>
<evidence type="ECO:0000256" key="1">
    <source>
        <dbReference type="ARBA" id="ARBA00000677"/>
    </source>
</evidence>
<evidence type="ECO:0000259" key="8">
    <source>
        <dbReference type="Pfam" id="PF10502"/>
    </source>
</evidence>
<dbReference type="EC" id="3.4.21.89" evidence="4 6"/>
<feature type="region of interest" description="Disordered" evidence="7">
    <location>
        <begin position="1"/>
        <end position="28"/>
    </location>
</feature>
<dbReference type="PANTHER" id="PTHR43390:SF1">
    <property type="entry name" value="CHLOROPLAST PROCESSING PEPTIDASE"/>
    <property type="match status" value="1"/>
</dbReference>